<keyword evidence="2 6" id="KW-0812">Transmembrane</keyword>
<dbReference type="PANTHER" id="PTHR21229:SF1">
    <property type="entry name" value="GH17801P"/>
    <property type="match status" value="1"/>
</dbReference>
<organism evidence="8 9">
    <name type="scientific">Reticulomyxa filosa</name>
    <dbReference type="NCBI Taxonomy" id="46433"/>
    <lineage>
        <taxon>Eukaryota</taxon>
        <taxon>Sar</taxon>
        <taxon>Rhizaria</taxon>
        <taxon>Retaria</taxon>
        <taxon>Foraminifera</taxon>
        <taxon>Monothalamids</taxon>
        <taxon>Reticulomyxidae</taxon>
        <taxon>Reticulomyxa</taxon>
    </lineage>
</organism>
<evidence type="ECO:0000256" key="4">
    <source>
        <dbReference type="ARBA" id="ARBA00022989"/>
    </source>
</evidence>
<dbReference type="EMBL" id="ASPP01012545">
    <property type="protein sequence ID" value="ETO20497.1"/>
    <property type="molecule type" value="Genomic_DNA"/>
</dbReference>
<keyword evidence="5 6" id="KW-0472">Membrane</keyword>
<accession>X6N5B1</accession>
<dbReference type="AlphaFoldDB" id="X6N5B1"/>
<dbReference type="GO" id="GO:0005794">
    <property type="term" value="C:Golgi apparatus"/>
    <property type="evidence" value="ECO:0007669"/>
    <property type="project" value="TreeGrafter"/>
</dbReference>
<comment type="subcellular location">
    <subcellularLocation>
        <location evidence="1">Membrane</location>
        <topology evidence="1">Multi-pass membrane protein</topology>
    </subcellularLocation>
</comment>
<reference evidence="8 9" key="1">
    <citation type="journal article" date="2013" name="Curr. Biol.">
        <title>The Genome of the Foraminiferan Reticulomyxa filosa.</title>
        <authorList>
            <person name="Glockner G."/>
            <person name="Hulsmann N."/>
            <person name="Schleicher M."/>
            <person name="Noegel A.A."/>
            <person name="Eichinger L."/>
            <person name="Gallinger C."/>
            <person name="Pawlowski J."/>
            <person name="Sierra R."/>
            <person name="Euteneuer U."/>
            <person name="Pillet L."/>
            <person name="Moustafa A."/>
            <person name="Platzer M."/>
            <person name="Groth M."/>
            <person name="Szafranski K."/>
            <person name="Schliwa M."/>
        </authorList>
    </citation>
    <scope>NUCLEOTIDE SEQUENCE [LARGE SCALE GENOMIC DNA]</scope>
</reference>
<name>X6N5B1_RETFI</name>
<dbReference type="InterPro" id="IPR009637">
    <property type="entry name" value="GPR107/GPR108-like"/>
</dbReference>
<feature type="non-terminal residue" evidence="8">
    <location>
        <position position="1"/>
    </location>
</feature>
<feature type="non-terminal residue" evidence="8">
    <location>
        <position position="219"/>
    </location>
</feature>
<evidence type="ECO:0000313" key="8">
    <source>
        <dbReference type="EMBL" id="ETO20497.1"/>
    </source>
</evidence>
<evidence type="ECO:0000256" key="5">
    <source>
        <dbReference type="ARBA" id="ARBA00023136"/>
    </source>
</evidence>
<gene>
    <name evidence="8" type="ORF">RFI_16720</name>
</gene>
<dbReference type="OrthoDB" id="19932at2759"/>
<keyword evidence="9" id="KW-1185">Reference proteome</keyword>
<proteinExistence type="predicted"/>
<feature type="transmembrane region" description="Helical" evidence="6">
    <location>
        <begin position="185"/>
        <end position="210"/>
    </location>
</feature>
<dbReference type="InterPro" id="IPR053937">
    <property type="entry name" value="GOST_TM"/>
</dbReference>
<dbReference type="PANTHER" id="PTHR21229">
    <property type="entry name" value="LUNG SEVEN TRANSMEMBRANE RECEPTOR"/>
    <property type="match status" value="1"/>
</dbReference>
<evidence type="ECO:0000256" key="6">
    <source>
        <dbReference type="SAM" id="Phobius"/>
    </source>
</evidence>
<evidence type="ECO:0000256" key="3">
    <source>
        <dbReference type="ARBA" id="ARBA00022729"/>
    </source>
</evidence>
<evidence type="ECO:0000313" key="9">
    <source>
        <dbReference type="Proteomes" id="UP000023152"/>
    </source>
</evidence>
<evidence type="ECO:0000256" key="1">
    <source>
        <dbReference type="ARBA" id="ARBA00004141"/>
    </source>
</evidence>
<dbReference type="Proteomes" id="UP000023152">
    <property type="component" value="Unassembled WGS sequence"/>
</dbReference>
<feature type="domain" description="GOST seven transmembrane" evidence="7">
    <location>
        <begin position="122"/>
        <end position="218"/>
    </location>
</feature>
<keyword evidence="4 6" id="KW-1133">Transmembrane helix</keyword>
<keyword evidence="3" id="KW-0732">Signal</keyword>
<feature type="transmembrane region" description="Helical" evidence="6">
    <location>
        <begin position="118"/>
        <end position="139"/>
    </location>
</feature>
<evidence type="ECO:0000259" key="7">
    <source>
        <dbReference type="Pfam" id="PF06814"/>
    </source>
</evidence>
<feature type="transmembrane region" description="Helical" evidence="6">
    <location>
        <begin position="151"/>
        <end position="173"/>
    </location>
</feature>
<protein>
    <recommendedName>
        <fullName evidence="7">GOST seven transmembrane domain-containing protein</fullName>
    </recommendedName>
</protein>
<evidence type="ECO:0000256" key="2">
    <source>
        <dbReference type="ARBA" id="ARBA00022692"/>
    </source>
</evidence>
<dbReference type="Pfam" id="PF06814">
    <property type="entry name" value="GOST_TM"/>
    <property type="match status" value="1"/>
</dbReference>
<sequence>IPALLEFLVIPDSDVDNIGIIYQNNLYVCCTRELVTSRQCEKEDIDRLILRKDIPGIYRYEVNFKKDQKNASIELTNEVQISAIHVFALVSCQGYMGYVTFEGDSVWMNPYGHLPGDMYGYLIFYGWMFIFYLVIGGFWSYLSVMYWKELLYVQNGITGVVVMCLIESIVWYFDYLQFNNIGSHYRVLLFTALLTAATRRMASCMLVIIISMGYGMVRL</sequence>
<dbReference type="OMA" id="HITAMSS"/>
<dbReference type="GO" id="GO:0016020">
    <property type="term" value="C:membrane"/>
    <property type="evidence" value="ECO:0007669"/>
    <property type="project" value="UniProtKB-SubCell"/>
</dbReference>
<comment type="caution">
    <text evidence="8">The sequence shown here is derived from an EMBL/GenBank/DDBJ whole genome shotgun (WGS) entry which is preliminary data.</text>
</comment>